<feature type="compositionally biased region" description="Basic and acidic residues" evidence="1">
    <location>
        <begin position="25"/>
        <end position="36"/>
    </location>
</feature>
<gene>
    <name evidence="2" type="ORF">BN869_000000129_1</name>
</gene>
<organism evidence="2">
    <name type="scientific">Bionectria ochroleuca</name>
    <name type="common">Gliocladium roseum</name>
    <dbReference type="NCBI Taxonomy" id="29856"/>
    <lineage>
        <taxon>Eukaryota</taxon>
        <taxon>Fungi</taxon>
        <taxon>Dikarya</taxon>
        <taxon>Ascomycota</taxon>
        <taxon>Pezizomycotina</taxon>
        <taxon>Sordariomycetes</taxon>
        <taxon>Hypocreomycetidae</taxon>
        <taxon>Hypocreales</taxon>
        <taxon>Bionectriaceae</taxon>
        <taxon>Clonostachys</taxon>
    </lineage>
</organism>
<dbReference type="AlphaFoldDB" id="A0A0B7JHF0"/>
<proteinExistence type="predicted"/>
<feature type="compositionally biased region" description="Basic and acidic residues" evidence="1">
    <location>
        <begin position="1"/>
        <end position="11"/>
    </location>
</feature>
<name>A0A0B7JHF0_BIOOC</name>
<feature type="region of interest" description="Disordered" evidence="1">
    <location>
        <begin position="1"/>
        <end position="64"/>
    </location>
</feature>
<evidence type="ECO:0000256" key="1">
    <source>
        <dbReference type="SAM" id="MobiDB-lite"/>
    </source>
</evidence>
<evidence type="ECO:0000313" key="2">
    <source>
        <dbReference type="EMBL" id="CEO44074.1"/>
    </source>
</evidence>
<dbReference type="EMBL" id="CDPU01000001">
    <property type="protein sequence ID" value="CEO44074.1"/>
    <property type="molecule type" value="Genomic_DNA"/>
</dbReference>
<reference evidence="2" key="1">
    <citation type="submission" date="2015-01" db="EMBL/GenBank/DDBJ databases">
        <authorList>
            <person name="Durling Mikael"/>
        </authorList>
    </citation>
    <scope>NUCLEOTIDE SEQUENCE</scope>
</reference>
<sequence>MRTREVFHEAPEDPVNENSQGSRPNEPKDEEKKASSTEKPPSYGSLRPHCQPDNVTQKSDSRDMDIGTYGIATKYRNGPLVSHLRHVIYPT</sequence>
<protein>
    <submittedName>
        <fullName evidence="2">Uncharacterized protein</fullName>
    </submittedName>
</protein>
<accession>A0A0B7JHF0</accession>